<feature type="signal peptide" evidence="2">
    <location>
        <begin position="1"/>
        <end position="23"/>
    </location>
</feature>
<evidence type="ECO:0000313" key="3">
    <source>
        <dbReference type="EMBL" id="KNE92542.1"/>
    </source>
</evidence>
<dbReference type="Proteomes" id="UP000054564">
    <property type="component" value="Unassembled WGS sequence"/>
</dbReference>
<feature type="compositionally biased region" description="Basic and acidic residues" evidence="1">
    <location>
        <begin position="150"/>
        <end position="160"/>
    </location>
</feature>
<protein>
    <submittedName>
        <fullName evidence="3">Uncharacterized protein</fullName>
    </submittedName>
</protein>
<proteinExistence type="predicted"/>
<feature type="chain" id="PRO_5005549594" evidence="2">
    <location>
        <begin position="24"/>
        <end position="500"/>
    </location>
</feature>
<name>A0A0L0UZT4_9BASI</name>
<organism evidence="3 4">
    <name type="scientific">Puccinia striiformis f. sp. tritici PST-78</name>
    <dbReference type="NCBI Taxonomy" id="1165861"/>
    <lineage>
        <taxon>Eukaryota</taxon>
        <taxon>Fungi</taxon>
        <taxon>Dikarya</taxon>
        <taxon>Basidiomycota</taxon>
        <taxon>Pucciniomycotina</taxon>
        <taxon>Pucciniomycetes</taxon>
        <taxon>Pucciniales</taxon>
        <taxon>Pucciniaceae</taxon>
        <taxon>Puccinia</taxon>
    </lineage>
</organism>
<reference evidence="4" key="1">
    <citation type="submission" date="2014-03" db="EMBL/GenBank/DDBJ databases">
        <title>The Genome Sequence of Puccinia striiformis f. sp. tritici PST-78.</title>
        <authorList>
            <consortium name="The Broad Institute Genome Sequencing Platform"/>
            <person name="Cuomo C."/>
            <person name="Hulbert S."/>
            <person name="Chen X."/>
            <person name="Walker B."/>
            <person name="Young S.K."/>
            <person name="Zeng Q."/>
            <person name="Gargeya S."/>
            <person name="Fitzgerald M."/>
            <person name="Haas B."/>
            <person name="Abouelleil A."/>
            <person name="Alvarado L."/>
            <person name="Arachchi H.M."/>
            <person name="Berlin A.M."/>
            <person name="Chapman S.B."/>
            <person name="Goldberg J."/>
            <person name="Griggs A."/>
            <person name="Gujja S."/>
            <person name="Hansen M."/>
            <person name="Howarth C."/>
            <person name="Imamovic A."/>
            <person name="Larimer J."/>
            <person name="McCowan C."/>
            <person name="Montmayeur A."/>
            <person name="Murphy C."/>
            <person name="Neiman D."/>
            <person name="Pearson M."/>
            <person name="Priest M."/>
            <person name="Roberts A."/>
            <person name="Saif S."/>
            <person name="Shea T."/>
            <person name="Sisk P."/>
            <person name="Sykes S."/>
            <person name="Wortman J."/>
            <person name="Nusbaum C."/>
            <person name="Birren B."/>
        </authorList>
    </citation>
    <scope>NUCLEOTIDE SEQUENCE [LARGE SCALE GENOMIC DNA]</scope>
    <source>
        <strain evidence="4">race PST-78</strain>
    </source>
</reference>
<evidence type="ECO:0000256" key="2">
    <source>
        <dbReference type="SAM" id="SignalP"/>
    </source>
</evidence>
<keyword evidence="2" id="KW-0732">Signal</keyword>
<sequence length="500" mass="57445">MKLCFYQVRAIQLLSCAVVGIVANPRLTEETSRIERNGLQMFDLNELPDEEGPADDRAPRWLKGPASPTPSGSEFTAQDAQASSLSPIATQAPIPLEHTRCSGSHNREELWFSSLEAKESESEAGRLPPKKRKYRPDRGVAGTPLSKTSRRPEKSTRVDKQMAIDKKIPINSHESIDEDVSVLDTQREKMALFSVKDWDFARLEESKIKTGDNDSYQIIPDRFRPERFFNLLNSWTISKKKAEEPFYIPRSDAPKFFDSFRRKRKSELRFPEGEGTSPRKWAMFYTIHNLSNEKIDFDSYPIYSEDIIQRIESSLVNKSAASSISPMPRDSIDSLMVIVKEVTKTASFLIIIYMRLFGELEHENLTSDVMEGILSSLAILWTDLQSASPKKINHEEDWVKGILGMLSTGKSYNALQDRKIDSIVGLKSRAAWGFLETWIKTSDQKIHMDHHEQVLDLKVKQKRYFGKYLDELIKKIIYCLNYQSVQKMLQRNSDRRHGRL</sequence>
<feature type="region of interest" description="Disordered" evidence="1">
    <location>
        <begin position="43"/>
        <end position="101"/>
    </location>
</feature>
<evidence type="ECO:0000313" key="4">
    <source>
        <dbReference type="Proteomes" id="UP000054564"/>
    </source>
</evidence>
<gene>
    <name evidence="3" type="ORF">PSTG_14051</name>
</gene>
<accession>A0A0L0UZT4</accession>
<dbReference type="OrthoDB" id="2507691at2759"/>
<feature type="region of interest" description="Disordered" evidence="1">
    <location>
        <begin position="116"/>
        <end position="160"/>
    </location>
</feature>
<keyword evidence="4" id="KW-1185">Reference proteome</keyword>
<feature type="compositionally biased region" description="Polar residues" evidence="1">
    <location>
        <begin position="69"/>
        <end position="89"/>
    </location>
</feature>
<dbReference type="AlphaFoldDB" id="A0A0L0UZT4"/>
<evidence type="ECO:0000256" key="1">
    <source>
        <dbReference type="SAM" id="MobiDB-lite"/>
    </source>
</evidence>
<comment type="caution">
    <text evidence="3">The sequence shown here is derived from an EMBL/GenBank/DDBJ whole genome shotgun (WGS) entry which is preliminary data.</text>
</comment>
<dbReference type="EMBL" id="AJIL01000161">
    <property type="protein sequence ID" value="KNE92542.1"/>
    <property type="molecule type" value="Genomic_DNA"/>
</dbReference>